<dbReference type="InterPro" id="IPR029151">
    <property type="entry name" value="Sensor-like_sf"/>
</dbReference>
<comment type="caution">
    <text evidence="2">The sequence shown here is derived from an EMBL/GenBank/DDBJ whole genome shotgun (WGS) entry which is preliminary data.</text>
</comment>
<dbReference type="RefSeq" id="WP_373657050.1">
    <property type="nucleotide sequence ID" value="NZ_JBGUAW010000012.1"/>
</dbReference>
<gene>
    <name evidence="2" type="ORF">ACERLL_15700</name>
</gene>
<evidence type="ECO:0000313" key="2">
    <source>
        <dbReference type="EMBL" id="MFA9462260.1"/>
    </source>
</evidence>
<name>A0ABV4U1U1_9GAMM</name>
<accession>A0ABV4U1U1</accession>
<evidence type="ECO:0000256" key="1">
    <source>
        <dbReference type="SAM" id="MobiDB-lite"/>
    </source>
</evidence>
<dbReference type="Proteomes" id="UP001575181">
    <property type="component" value="Unassembled WGS sequence"/>
</dbReference>
<reference evidence="2 3" key="1">
    <citation type="submission" date="2024-08" db="EMBL/GenBank/DDBJ databases">
        <title>Whole-genome sequencing of halo(alkali)philic microorganisms from hypersaline lakes.</title>
        <authorList>
            <person name="Sorokin D.Y."/>
            <person name="Merkel A.Y."/>
            <person name="Messina E."/>
            <person name="Yakimov M."/>
        </authorList>
    </citation>
    <scope>NUCLEOTIDE SEQUENCE [LARGE SCALE GENOMIC DNA]</scope>
    <source>
        <strain evidence="2 3">Cl-TMA</strain>
    </source>
</reference>
<organism evidence="2 3">
    <name type="scientific">Thiohalorhabdus methylotrophus</name>
    <dbReference type="NCBI Taxonomy" id="3242694"/>
    <lineage>
        <taxon>Bacteria</taxon>
        <taxon>Pseudomonadati</taxon>
        <taxon>Pseudomonadota</taxon>
        <taxon>Gammaproteobacteria</taxon>
        <taxon>Thiohalorhabdales</taxon>
        <taxon>Thiohalorhabdaceae</taxon>
        <taxon>Thiohalorhabdus</taxon>
    </lineage>
</organism>
<keyword evidence="3" id="KW-1185">Reference proteome</keyword>
<proteinExistence type="predicted"/>
<dbReference type="CDD" id="cd18773">
    <property type="entry name" value="PDC1_HK_sensor"/>
    <property type="match status" value="1"/>
</dbReference>
<sequence>MTTVHLRPVQRLRLQAAISGPIQRLGTVCAPVWEDPASVDQLLAEHLERIPRCRLLYALDTGGIRRSANVPPRESLPDFRGQNLTRRAFWEGPLPSIGPALSPVYLDRDTFTPYVTMMQPVRLGSTLLGYLAADFGLNALPAQAALGGPEQEQGAHPHPCIATLKDR</sequence>
<evidence type="ECO:0000313" key="3">
    <source>
        <dbReference type="Proteomes" id="UP001575181"/>
    </source>
</evidence>
<dbReference type="SUPFAM" id="SSF103190">
    <property type="entry name" value="Sensory domain-like"/>
    <property type="match status" value="1"/>
</dbReference>
<feature type="region of interest" description="Disordered" evidence="1">
    <location>
        <begin position="148"/>
        <end position="167"/>
    </location>
</feature>
<dbReference type="EMBL" id="JBGUAW010000012">
    <property type="protein sequence ID" value="MFA9462260.1"/>
    <property type="molecule type" value="Genomic_DNA"/>
</dbReference>
<protein>
    <submittedName>
        <fullName evidence="2">PDC sensor domain-containing protein</fullName>
    </submittedName>
</protein>